<evidence type="ECO:0000259" key="10">
    <source>
        <dbReference type="PROSITE" id="PS50217"/>
    </source>
</evidence>
<keyword evidence="8" id="KW-0175">Coiled coil</keyword>
<dbReference type="PANTHER" id="PTHR45693:SF9">
    <property type="entry name" value="TRANSCRIPTION FACTOR TGA9"/>
    <property type="match status" value="1"/>
</dbReference>
<evidence type="ECO:0000256" key="6">
    <source>
        <dbReference type="ARBA" id="ARBA00023163"/>
    </source>
</evidence>
<gene>
    <name evidence="12" type="ORF">CITCOLO1_LOCUS6052</name>
</gene>
<accession>A0ABP0Y3J7</accession>
<dbReference type="Pfam" id="PF00170">
    <property type="entry name" value="bZIP_1"/>
    <property type="match status" value="1"/>
</dbReference>
<dbReference type="PROSITE" id="PS50217">
    <property type="entry name" value="BZIP"/>
    <property type="match status" value="1"/>
</dbReference>
<keyword evidence="7" id="KW-0539">Nucleus</keyword>
<evidence type="ECO:0000313" key="13">
    <source>
        <dbReference type="Proteomes" id="UP001642487"/>
    </source>
</evidence>
<sequence length="562" mass="63984">MELNDQQPSNKLVFFIEKERTDPIKDRRLFVEVIIQIQNNNNNNGLKKEFFLMGSQRVEETGPSSHYHHHLPYNSLLYGINNNNLSSTLINQDGQSFDFGELEQAIVLQGLGRKNKLDHHEPKQSFFSGKPAATLEMFPSWPIKHQQTSRGISLRRREESSDESGAAVNTHTINKSNNQEGHLELEIEKEESEMSKKGCCSSSSSGQDQSFIQKHLQQIQPEMILRDISTTALSSQHQSLQQKRKGCGSISTSQKQLDAKTLRRLAQNREAARKSRLRKKAYVQQLESSRIKLTQLEQDLQRARSQGLFLGAGGTGGGIVSPASAIFDMEYVRWLEEEHRHTVELRGGLEAHLPDVDLRVRVDACICHYNEIFRLKGEAAKFDIFHLITGIWMSPAERCFLWIGGFRPSDLIKMLMSQLDPITEQQVMEIYKLQHSSQQAEDALSQGLDQLHRSLTDIVAGGPVIDGINHMVLAMDKLSSLQGFLHQADILRQQILHRLRRILTVRQAAKCFLIIGEYYSRLRALSSLWSSRPKEGEENSSQTSLHQQVHMVQPSHHHFSTF</sequence>
<evidence type="ECO:0008006" key="14">
    <source>
        <dbReference type="Google" id="ProtNLM"/>
    </source>
</evidence>
<evidence type="ECO:0000313" key="12">
    <source>
        <dbReference type="EMBL" id="CAK9314305.1"/>
    </source>
</evidence>
<feature type="domain" description="DOG1" evidence="11">
    <location>
        <begin position="324"/>
        <end position="532"/>
    </location>
</feature>
<dbReference type="InterPro" id="IPR046347">
    <property type="entry name" value="bZIP_sf"/>
</dbReference>
<dbReference type="SUPFAM" id="SSF57959">
    <property type="entry name" value="Leucine zipper domain"/>
    <property type="match status" value="1"/>
</dbReference>
<evidence type="ECO:0000256" key="2">
    <source>
        <dbReference type="ARBA" id="ARBA00007163"/>
    </source>
</evidence>
<evidence type="ECO:0000256" key="8">
    <source>
        <dbReference type="SAM" id="Coils"/>
    </source>
</evidence>
<dbReference type="InterPro" id="IPR025422">
    <property type="entry name" value="TGA_domain"/>
</dbReference>
<dbReference type="InterPro" id="IPR004827">
    <property type="entry name" value="bZIP"/>
</dbReference>
<evidence type="ECO:0000256" key="5">
    <source>
        <dbReference type="ARBA" id="ARBA00023159"/>
    </source>
</evidence>
<dbReference type="SMART" id="SM00338">
    <property type="entry name" value="BRLZ"/>
    <property type="match status" value="1"/>
</dbReference>
<evidence type="ECO:0000256" key="9">
    <source>
        <dbReference type="SAM" id="MobiDB-lite"/>
    </source>
</evidence>
<keyword evidence="6" id="KW-0804">Transcription</keyword>
<feature type="region of interest" description="Disordered" evidence="9">
    <location>
        <begin position="146"/>
        <end position="211"/>
    </location>
</feature>
<comment type="subcellular location">
    <subcellularLocation>
        <location evidence="1">Nucleus</location>
    </subcellularLocation>
</comment>
<evidence type="ECO:0000256" key="7">
    <source>
        <dbReference type="ARBA" id="ARBA00023242"/>
    </source>
</evidence>
<reference evidence="12 13" key="1">
    <citation type="submission" date="2024-03" db="EMBL/GenBank/DDBJ databases">
        <authorList>
            <person name="Gkanogiannis A."/>
            <person name="Becerra Lopez-Lavalle L."/>
        </authorList>
    </citation>
    <scope>NUCLEOTIDE SEQUENCE [LARGE SCALE GENOMIC DNA]</scope>
</reference>
<feature type="compositionally biased region" description="Polar residues" evidence="9">
    <location>
        <begin position="167"/>
        <end position="179"/>
    </location>
</feature>
<protein>
    <recommendedName>
        <fullName evidence="14">Transcription factor TGA9-like</fullName>
    </recommendedName>
</protein>
<feature type="compositionally biased region" description="Low complexity" evidence="9">
    <location>
        <begin position="197"/>
        <end position="206"/>
    </location>
</feature>
<evidence type="ECO:0000256" key="4">
    <source>
        <dbReference type="ARBA" id="ARBA00023125"/>
    </source>
</evidence>
<keyword evidence="13" id="KW-1185">Reference proteome</keyword>
<proteinExistence type="inferred from homology"/>
<name>A0ABP0Y3J7_9ROSI</name>
<keyword evidence="5" id="KW-0010">Activator</keyword>
<evidence type="ECO:0000256" key="1">
    <source>
        <dbReference type="ARBA" id="ARBA00004123"/>
    </source>
</evidence>
<keyword evidence="4" id="KW-0238">DNA-binding</keyword>
<feature type="coiled-coil region" evidence="8">
    <location>
        <begin position="279"/>
        <end position="306"/>
    </location>
</feature>
<dbReference type="PROSITE" id="PS00036">
    <property type="entry name" value="BZIP_BASIC"/>
    <property type="match status" value="1"/>
</dbReference>
<feature type="compositionally biased region" description="Basic and acidic residues" evidence="9">
    <location>
        <begin position="181"/>
        <end position="196"/>
    </location>
</feature>
<dbReference type="Proteomes" id="UP001642487">
    <property type="component" value="Chromosome 2"/>
</dbReference>
<dbReference type="Pfam" id="PF14144">
    <property type="entry name" value="DOG1"/>
    <property type="match status" value="1"/>
</dbReference>
<dbReference type="Gene3D" id="1.20.5.170">
    <property type="match status" value="1"/>
</dbReference>
<dbReference type="PROSITE" id="PS51806">
    <property type="entry name" value="DOG1"/>
    <property type="match status" value="1"/>
</dbReference>
<evidence type="ECO:0000259" key="11">
    <source>
        <dbReference type="PROSITE" id="PS51806"/>
    </source>
</evidence>
<comment type="similarity">
    <text evidence="2">Belongs to the bZIP family.</text>
</comment>
<organism evidence="12 13">
    <name type="scientific">Citrullus colocynthis</name>
    <name type="common">colocynth</name>
    <dbReference type="NCBI Taxonomy" id="252529"/>
    <lineage>
        <taxon>Eukaryota</taxon>
        <taxon>Viridiplantae</taxon>
        <taxon>Streptophyta</taxon>
        <taxon>Embryophyta</taxon>
        <taxon>Tracheophyta</taxon>
        <taxon>Spermatophyta</taxon>
        <taxon>Magnoliopsida</taxon>
        <taxon>eudicotyledons</taxon>
        <taxon>Gunneridae</taxon>
        <taxon>Pentapetalae</taxon>
        <taxon>rosids</taxon>
        <taxon>fabids</taxon>
        <taxon>Cucurbitales</taxon>
        <taxon>Cucurbitaceae</taxon>
        <taxon>Benincaseae</taxon>
        <taxon>Citrullus</taxon>
    </lineage>
</organism>
<keyword evidence="3" id="KW-0805">Transcription regulation</keyword>
<feature type="region of interest" description="Disordered" evidence="9">
    <location>
        <begin position="533"/>
        <end position="562"/>
    </location>
</feature>
<dbReference type="EMBL" id="OZ021736">
    <property type="protein sequence ID" value="CAK9314305.1"/>
    <property type="molecule type" value="Genomic_DNA"/>
</dbReference>
<evidence type="ECO:0000256" key="3">
    <source>
        <dbReference type="ARBA" id="ARBA00023015"/>
    </source>
</evidence>
<feature type="domain" description="BZIP" evidence="10">
    <location>
        <begin position="258"/>
        <end position="302"/>
    </location>
</feature>
<dbReference type="PANTHER" id="PTHR45693">
    <property type="entry name" value="TRANSCRIPTION FACTOR TGA9"/>
    <property type="match status" value="1"/>
</dbReference>